<dbReference type="KEGG" id="camy:CSUIS_1456"/>
<evidence type="ECO:0000256" key="5">
    <source>
        <dbReference type="ARBA" id="ARBA00022989"/>
    </source>
</evidence>
<evidence type="ECO:0000256" key="9">
    <source>
        <dbReference type="SAM" id="SignalP"/>
    </source>
</evidence>
<comment type="similarity">
    <text evidence="2">Belongs to the MscS (TC 1.A.23) family.</text>
</comment>
<comment type="subcellular location">
    <subcellularLocation>
        <location evidence="1">Cell membrane</location>
        <topology evidence="1">Multi-pass membrane protein</topology>
    </subcellularLocation>
</comment>
<dbReference type="RefSeq" id="WP_086298282.1">
    <property type="nucleotide sequence ID" value="NZ_CP018789.1"/>
</dbReference>
<dbReference type="Gene3D" id="2.30.30.60">
    <property type="match status" value="1"/>
</dbReference>
<evidence type="ECO:0000259" key="11">
    <source>
        <dbReference type="Pfam" id="PF21082"/>
    </source>
</evidence>
<dbReference type="Pfam" id="PF21088">
    <property type="entry name" value="MS_channel_1st"/>
    <property type="match status" value="1"/>
</dbReference>
<feature type="domain" description="Mechanosensitive ion channel MscS" evidence="10">
    <location>
        <begin position="394"/>
        <end position="461"/>
    </location>
</feature>
<keyword evidence="7" id="KW-0175">Coiled coil</keyword>
<dbReference type="SUPFAM" id="SSF82689">
    <property type="entry name" value="Mechanosensitive channel protein MscS (YggB), C-terminal domain"/>
    <property type="match status" value="1"/>
</dbReference>
<dbReference type="STRING" id="1660073.CSUIS_1456"/>
<keyword evidence="4 8" id="KW-0812">Transmembrane</keyword>
<evidence type="ECO:0000313" key="13">
    <source>
        <dbReference type="EMBL" id="ARR01245.1"/>
    </source>
</evidence>
<dbReference type="InterPro" id="IPR011066">
    <property type="entry name" value="MscS_channel_C_sf"/>
</dbReference>
<dbReference type="InterPro" id="IPR049278">
    <property type="entry name" value="MS_channel_C"/>
</dbReference>
<evidence type="ECO:0000256" key="3">
    <source>
        <dbReference type="ARBA" id="ARBA00022475"/>
    </source>
</evidence>
<dbReference type="Proteomes" id="UP000194260">
    <property type="component" value="Chromosome"/>
</dbReference>
<feature type="transmembrane region" description="Helical" evidence="8">
    <location>
        <begin position="346"/>
        <end position="368"/>
    </location>
</feature>
<feature type="chain" id="PRO_5012462935" evidence="9">
    <location>
        <begin position="22"/>
        <end position="610"/>
    </location>
</feature>
<dbReference type="AlphaFoldDB" id="A0A1X9SYF5"/>
<feature type="domain" description="Mechanosensitive ion channel transmembrane helices 2/3" evidence="12">
    <location>
        <begin position="352"/>
        <end position="391"/>
    </location>
</feature>
<name>A0A1X9SYF5_9BACT</name>
<dbReference type="InterPro" id="IPR045042">
    <property type="entry name" value="YnaI-like"/>
</dbReference>
<evidence type="ECO:0000256" key="4">
    <source>
        <dbReference type="ARBA" id="ARBA00022692"/>
    </source>
</evidence>
<feature type="domain" description="Mechanosensitive ion channel MscS C-terminal" evidence="11">
    <location>
        <begin position="468"/>
        <end position="581"/>
    </location>
</feature>
<dbReference type="SUPFAM" id="SSF82861">
    <property type="entry name" value="Mechanosensitive channel protein MscS (YggB), transmembrane region"/>
    <property type="match status" value="1"/>
</dbReference>
<feature type="transmembrane region" description="Helical" evidence="8">
    <location>
        <begin position="272"/>
        <end position="300"/>
    </location>
</feature>
<dbReference type="InterPro" id="IPR049142">
    <property type="entry name" value="MS_channel_1st"/>
</dbReference>
<organism evidence="13 14">
    <name type="scientific">Campylobacter porcelli</name>
    <dbReference type="NCBI Taxonomy" id="1660073"/>
    <lineage>
        <taxon>Bacteria</taxon>
        <taxon>Pseudomonadati</taxon>
        <taxon>Campylobacterota</taxon>
        <taxon>Epsilonproteobacteria</taxon>
        <taxon>Campylobacterales</taxon>
        <taxon>Campylobacteraceae</taxon>
        <taxon>Campylobacter</taxon>
    </lineage>
</organism>
<dbReference type="GO" id="GO:0005886">
    <property type="term" value="C:plasma membrane"/>
    <property type="evidence" value="ECO:0007669"/>
    <property type="project" value="UniProtKB-SubCell"/>
</dbReference>
<sequence length="610" mass="68851">MKKFTLKFLLIFNLFCNLLLANQLSDVNNKIISLNSQLTIIKEQNASTNDEISILENEKNSLIKSLPALITSSNDFNQTHINSYIRALNEELKRYQANSTHFIQTQISLASANLDKIYYWSLSQISQAFKDYSKTPDEAIIDAITQIQISNYQELKSISQDPNSQNIANELTTLEIKRQTYSEILNYLKDNSELFDSNFVLTSLNLQNIINKINMAVNLQSKSINIGKITIISLVCIFFILLPRVASLLLYRILIAILSRSRNANNELKEQFVAAIKLPVVIFFIIYALNLSLIIAYYPSTISIEMKNYFDIAYSMVIAWFVIGVLDGYGIIILSKIAQKSGRKEVVNLIIKVLYFIVIIITILVILSKIGFDISTIIASLGIGGLAVALATKDIIANFFASILLLFDSSFSQGDWIVCGGIEGTVVEIGLRKTTIRTFDNALVFVPNSKIMSESIKNWNRRKIGRQIKMQVGLSYTTSKQSIQNCINDIRNMLLNHEGIAKSGIDSALNSNDARIKYRQNMVSVDDLDGYKSNLFVVLDEFGDNSINILIYCFSKSVIWGEYLATKEDVMLKIIEIIERYDDASFAFPSRSLYIESIPEIQIHKGEKSV</sequence>
<dbReference type="SUPFAM" id="SSF50182">
    <property type="entry name" value="Sm-like ribonucleoproteins"/>
    <property type="match status" value="1"/>
</dbReference>
<dbReference type="PANTHER" id="PTHR43634">
    <property type="entry name" value="OW CONDUCTANCE MECHANOSENSITIVE CHANNEL"/>
    <property type="match status" value="1"/>
</dbReference>
<evidence type="ECO:0000256" key="6">
    <source>
        <dbReference type="ARBA" id="ARBA00023136"/>
    </source>
</evidence>
<keyword evidence="6 8" id="KW-0472">Membrane</keyword>
<evidence type="ECO:0000313" key="14">
    <source>
        <dbReference type="Proteomes" id="UP000194260"/>
    </source>
</evidence>
<feature type="signal peptide" evidence="9">
    <location>
        <begin position="1"/>
        <end position="21"/>
    </location>
</feature>
<keyword evidence="5 8" id="KW-1133">Transmembrane helix</keyword>
<dbReference type="GO" id="GO:0008381">
    <property type="term" value="F:mechanosensitive monoatomic ion channel activity"/>
    <property type="evidence" value="ECO:0007669"/>
    <property type="project" value="UniProtKB-ARBA"/>
</dbReference>
<proteinExistence type="inferred from homology"/>
<dbReference type="InterPro" id="IPR011014">
    <property type="entry name" value="MscS_channel_TM-2"/>
</dbReference>
<dbReference type="Gene3D" id="1.10.287.1260">
    <property type="match status" value="1"/>
</dbReference>
<evidence type="ECO:0000256" key="1">
    <source>
        <dbReference type="ARBA" id="ARBA00004651"/>
    </source>
</evidence>
<dbReference type="Pfam" id="PF00924">
    <property type="entry name" value="MS_channel_2nd"/>
    <property type="match status" value="1"/>
</dbReference>
<evidence type="ECO:0000256" key="2">
    <source>
        <dbReference type="ARBA" id="ARBA00008017"/>
    </source>
</evidence>
<dbReference type="PANTHER" id="PTHR43634:SF2">
    <property type="entry name" value="LOW CONDUCTANCE MECHANOSENSITIVE CHANNEL YNAI"/>
    <property type="match status" value="1"/>
</dbReference>
<keyword evidence="9" id="KW-0732">Signal</keyword>
<evidence type="ECO:0000259" key="10">
    <source>
        <dbReference type="Pfam" id="PF00924"/>
    </source>
</evidence>
<dbReference type="InterPro" id="IPR023408">
    <property type="entry name" value="MscS_beta-dom_sf"/>
</dbReference>
<feature type="transmembrane region" description="Helical" evidence="8">
    <location>
        <begin position="312"/>
        <end position="334"/>
    </location>
</feature>
<protein>
    <submittedName>
        <fullName evidence="13">Mechanosensitive ion channel family protein</fullName>
    </submittedName>
</protein>
<gene>
    <name evidence="13" type="ORF">CSUIS_1456</name>
</gene>
<reference evidence="14" key="1">
    <citation type="journal article" date="2017" name="Genome Biol. Evol.">
        <title>Comparative Genomic Analysis Identifies a Campylobacter Clade Deficient in Selenium Metabolism.</title>
        <authorList>
            <person name="Miller W.G."/>
            <person name="Yee E."/>
            <person name="Lopes B.S."/>
            <person name="Chapman M.H."/>
            <person name="Huynh S."/>
            <person name="Bono J.L."/>
            <person name="Parker C.T."/>
            <person name="Strachan N.J.C."/>
            <person name="Forbes K.J."/>
        </authorList>
    </citation>
    <scope>NUCLEOTIDE SEQUENCE [LARGE SCALE GENOMIC DNA]</scope>
    <source>
        <strain evidence="14">RM6137</strain>
    </source>
</reference>
<accession>A0A1X9SYF5</accession>
<dbReference type="Pfam" id="PF21082">
    <property type="entry name" value="MS_channel_3rd"/>
    <property type="match status" value="1"/>
</dbReference>
<feature type="coiled-coil region" evidence="7">
    <location>
        <begin position="38"/>
        <end position="65"/>
    </location>
</feature>
<feature type="transmembrane region" description="Helical" evidence="8">
    <location>
        <begin position="374"/>
        <end position="392"/>
    </location>
</feature>
<dbReference type="EMBL" id="CP018789">
    <property type="protein sequence ID" value="ARR01245.1"/>
    <property type="molecule type" value="Genomic_DNA"/>
</dbReference>
<dbReference type="InterPro" id="IPR010920">
    <property type="entry name" value="LSM_dom_sf"/>
</dbReference>
<keyword evidence="3" id="KW-1003">Cell membrane</keyword>
<feature type="transmembrane region" description="Helical" evidence="8">
    <location>
        <begin position="229"/>
        <end position="251"/>
    </location>
</feature>
<dbReference type="InterPro" id="IPR006685">
    <property type="entry name" value="MscS_channel_2nd"/>
</dbReference>
<evidence type="ECO:0000259" key="12">
    <source>
        <dbReference type="Pfam" id="PF21088"/>
    </source>
</evidence>
<dbReference type="Gene3D" id="3.30.70.100">
    <property type="match status" value="1"/>
</dbReference>
<evidence type="ECO:0000256" key="7">
    <source>
        <dbReference type="SAM" id="Coils"/>
    </source>
</evidence>
<evidence type="ECO:0000256" key="8">
    <source>
        <dbReference type="SAM" id="Phobius"/>
    </source>
</evidence>